<dbReference type="PROSITE" id="PS00856">
    <property type="entry name" value="GUANYLATE_KINASE_1"/>
    <property type="match status" value="1"/>
</dbReference>
<comment type="catalytic activity">
    <reaction evidence="5">
        <text>GMP + ATP = GDP + ADP</text>
        <dbReference type="Rhea" id="RHEA:20780"/>
        <dbReference type="ChEBI" id="CHEBI:30616"/>
        <dbReference type="ChEBI" id="CHEBI:58115"/>
        <dbReference type="ChEBI" id="CHEBI:58189"/>
        <dbReference type="ChEBI" id="CHEBI:456216"/>
        <dbReference type="EC" id="2.7.4.8"/>
    </reaction>
</comment>
<keyword evidence="8" id="KW-1185">Reference proteome</keyword>
<dbReference type="InterPro" id="IPR020590">
    <property type="entry name" value="Guanylate_kinase_CS"/>
</dbReference>
<evidence type="ECO:0000256" key="3">
    <source>
        <dbReference type="ARBA" id="ARBA00022679"/>
    </source>
</evidence>
<reference evidence="7 8" key="1">
    <citation type="journal article" date="2024" name="Int. J. Syst. Evol. Microbiol.">
        <title>Paenibacillus hexagrammi sp. nov., a novel bacterium isolated from the gut content of Hexagrammos agrammus.</title>
        <authorList>
            <person name="Jung H.K."/>
            <person name="Kim D.G."/>
            <person name="Zin H."/>
            <person name="Park J."/>
            <person name="Jung H."/>
            <person name="Kim Y.O."/>
            <person name="Kong H.J."/>
            <person name="Kim J.W."/>
            <person name="Kim Y.S."/>
        </authorList>
    </citation>
    <scope>NUCLEOTIDE SEQUENCE [LARGE SCALE GENOMIC DNA]</scope>
    <source>
        <strain evidence="7 8">YPD9-1</strain>
    </source>
</reference>
<organism evidence="7 8">
    <name type="scientific">Paenibacillus hexagrammi</name>
    <dbReference type="NCBI Taxonomy" id="2908839"/>
    <lineage>
        <taxon>Bacteria</taxon>
        <taxon>Bacillati</taxon>
        <taxon>Bacillota</taxon>
        <taxon>Bacilli</taxon>
        <taxon>Bacillales</taxon>
        <taxon>Paenibacillaceae</taxon>
        <taxon>Paenibacillus</taxon>
    </lineage>
</organism>
<dbReference type="Gene3D" id="3.40.50.300">
    <property type="entry name" value="P-loop containing nucleotide triphosphate hydrolases"/>
    <property type="match status" value="1"/>
</dbReference>
<keyword evidence="3" id="KW-0808">Transferase</keyword>
<dbReference type="InterPro" id="IPR008145">
    <property type="entry name" value="GK/Ca_channel_bsu"/>
</dbReference>
<dbReference type="PANTHER" id="PTHR23117">
    <property type="entry name" value="GUANYLATE KINASE-RELATED"/>
    <property type="match status" value="1"/>
</dbReference>
<dbReference type="RefSeq" id="WP_235117578.1">
    <property type="nucleotide sequence ID" value="NZ_CP090978.1"/>
</dbReference>
<dbReference type="Proteomes" id="UP001649230">
    <property type="component" value="Chromosome"/>
</dbReference>
<evidence type="ECO:0000256" key="2">
    <source>
        <dbReference type="ARBA" id="ARBA00005790"/>
    </source>
</evidence>
<name>A0ABY3SBB3_9BACL</name>
<protein>
    <submittedName>
        <fullName evidence="7">AAA family ATPase</fullName>
    </submittedName>
</protein>
<dbReference type="SMART" id="SM00072">
    <property type="entry name" value="GuKc"/>
    <property type="match status" value="1"/>
</dbReference>
<proteinExistence type="inferred from homology"/>
<dbReference type="Pfam" id="PF00625">
    <property type="entry name" value="Guanylate_kin"/>
    <property type="match status" value="1"/>
</dbReference>
<dbReference type="InterPro" id="IPR027417">
    <property type="entry name" value="P-loop_NTPase"/>
</dbReference>
<evidence type="ECO:0000313" key="7">
    <source>
        <dbReference type="EMBL" id="UJF31229.1"/>
    </source>
</evidence>
<keyword evidence="4" id="KW-0418">Kinase</keyword>
<evidence type="ECO:0000256" key="4">
    <source>
        <dbReference type="ARBA" id="ARBA00022777"/>
    </source>
</evidence>
<evidence type="ECO:0000259" key="6">
    <source>
        <dbReference type="PROSITE" id="PS50052"/>
    </source>
</evidence>
<evidence type="ECO:0000313" key="8">
    <source>
        <dbReference type="Proteomes" id="UP001649230"/>
    </source>
</evidence>
<dbReference type="PANTHER" id="PTHR23117:SF13">
    <property type="entry name" value="GUANYLATE KINASE"/>
    <property type="match status" value="1"/>
</dbReference>
<dbReference type="PROSITE" id="PS50052">
    <property type="entry name" value="GUANYLATE_KINASE_2"/>
    <property type="match status" value="1"/>
</dbReference>
<comment type="function">
    <text evidence="1">Essential for recycling GMP and indirectly, cGMP.</text>
</comment>
<comment type="similarity">
    <text evidence="2">Belongs to the guanylate kinase family.</text>
</comment>
<dbReference type="InterPro" id="IPR008144">
    <property type="entry name" value="Guanylate_kin-like_dom"/>
</dbReference>
<gene>
    <name evidence="7" type="ORF">L0M14_15230</name>
</gene>
<dbReference type="EMBL" id="CP090978">
    <property type="protein sequence ID" value="UJF31229.1"/>
    <property type="molecule type" value="Genomic_DNA"/>
</dbReference>
<dbReference type="SUPFAM" id="SSF52540">
    <property type="entry name" value="P-loop containing nucleoside triphosphate hydrolases"/>
    <property type="match status" value="1"/>
</dbReference>
<evidence type="ECO:0000256" key="5">
    <source>
        <dbReference type="ARBA" id="ARBA00048594"/>
    </source>
</evidence>
<feature type="domain" description="Guanylate kinase-like" evidence="6">
    <location>
        <begin position="9"/>
        <end position="185"/>
    </location>
</feature>
<evidence type="ECO:0000256" key="1">
    <source>
        <dbReference type="ARBA" id="ARBA00003531"/>
    </source>
</evidence>
<accession>A0ABY3SBB3</accession>
<sequence>MMSEQRAQGLIFVITGTSGSGRKTIARRIAEELGFSSVVSYTTRTPRPKEIEGTDYKFISRKAFIDADIAGEFFQTVEIDGNFYGIKRADLEQALREHESIYVIVNRYAANRFKYEFGDRAIRIFIYVNKQTIMERLLARQTPADVVDNYLKHYIEEVSYRKQCEHVFENIDLQQTSESVRTTMLSYMPTPAN</sequence>